<dbReference type="Gene3D" id="3.30.830.10">
    <property type="entry name" value="Metalloenzyme, LuxS/M16 peptidase-like"/>
    <property type="match status" value="4"/>
</dbReference>
<sequence length="910" mass="97811">MRRLFLFAAALAALPALAAGTPWQPEASAGGFSSYRLDNGFRLILAPFPDAATARVELLVKTGSKHEGYGETGMAHLLEHMLFKGAGRHRDLKQALTALGATWNGTTNTDRTNYFETVRADPDKVDAAIRIEADRFLRPTFSAADLASEMTVVRNELERNDNNPGSLVARALQRQSFFWHGYGRPTIGARSDIENAPFAALQAFHRRHYRPDNAVLIVTGKFDAPRVLDLVGQLFAPAKNPPGPPPATWTREDGERLRQRAEIHRESGSTVAAAAWLLPGASDRQTLAVDLALPALCADSWGSLRRTLVDEKRLALGVSCAIQDRPEYSLLIANASHGQDADAATLAAALRTAVDQFARDGIDAAQLKRVRNSRQRQFERARLSPETTANALSAAEVAGDWRLFFVERDIVAALTLDEINAALRHWIAGVAPAEVLLHHGAPPRTPAPPPAVPGRTLVEAHGQRDWPLPTLAIDPLPASPAELAAATVVVPLADPSAKAALISRRTQDGRARLLIANDFGDGESLRGRQAACRIAGSLLGEGGAGIARSELGRQLATLQAQASQSLGRISLSAPPAKLAQALDLLLAVRRQPALPEAAFERIRALEIASLEASLKHPGQLAAQQAMLRFDNYPPEHPGRPRPVAEQLAELRALGLDDVRRCIADFGGRSQLRIAAVGDLDEAAVEGIWQRLQSLPPAPLPYARIAQPTAPAQVDSEAIVVALGPFPNAEVVGLSLLPLRDDDDDYLPLALAVRLLGGDASSRLRVRVREQEGLAYSVNAALAATPFDARARLTITASVASDQAERAREILRAELARALVGGFDATEVAAGIARWQEDRRRAVQAETTYAERLAAMLQTGRDAAWDAARDARLATLTAAEVNAALRRHLGRAPLVWAIGKGQQGGVENPQH</sequence>
<name>A0A495WC84_9RHOO</name>
<dbReference type="Pfam" id="PF00675">
    <property type="entry name" value="Peptidase_M16"/>
    <property type="match status" value="1"/>
</dbReference>
<dbReference type="InterPro" id="IPR007863">
    <property type="entry name" value="Peptidase_M16_C"/>
</dbReference>
<gene>
    <name evidence="5" type="ORF">DFR40_1160</name>
</gene>
<accession>A0A495WC84</accession>
<keyword evidence="5" id="KW-0645">Protease</keyword>
<evidence type="ECO:0000259" key="4">
    <source>
        <dbReference type="Pfam" id="PF05193"/>
    </source>
</evidence>
<organism evidence="5 6">
    <name type="scientific">Azonexus fungiphilus</name>
    <dbReference type="NCBI Taxonomy" id="146940"/>
    <lineage>
        <taxon>Bacteria</taxon>
        <taxon>Pseudomonadati</taxon>
        <taxon>Pseudomonadota</taxon>
        <taxon>Betaproteobacteria</taxon>
        <taxon>Rhodocyclales</taxon>
        <taxon>Azonexaceae</taxon>
        <taxon>Azonexus</taxon>
    </lineage>
</organism>
<dbReference type="Proteomes" id="UP000270626">
    <property type="component" value="Unassembled WGS sequence"/>
</dbReference>
<dbReference type="SUPFAM" id="SSF63411">
    <property type="entry name" value="LuxS/MPP-like metallohydrolase"/>
    <property type="match status" value="4"/>
</dbReference>
<dbReference type="PANTHER" id="PTHR11851">
    <property type="entry name" value="METALLOPROTEASE"/>
    <property type="match status" value="1"/>
</dbReference>
<evidence type="ECO:0000256" key="1">
    <source>
        <dbReference type="ARBA" id="ARBA00007261"/>
    </source>
</evidence>
<evidence type="ECO:0000313" key="6">
    <source>
        <dbReference type="Proteomes" id="UP000270626"/>
    </source>
</evidence>
<keyword evidence="2" id="KW-0732">Signal</keyword>
<dbReference type="GO" id="GO:0006508">
    <property type="term" value="P:proteolysis"/>
    <property type="evidence" value="ECO:0007669"/>
    <property type="project" value="UniProtKB-KW"/>
</dbReference>
<dbReference type="InterPro" id="IPR011765">
    <property type="entry name" value="Pept_M16_N"/>
</dbReference>
<comment type="similarity">
    <text evidence="1">Belongs to the peptidase M16 family.</text>
</comment>
<feature type="signal peptide" evidence="2">
    <location>
        <begin position="1"/>
        <end position="18"/>
    </location>
</feature>
<dbReference type="Pfam" id="PF05193">
    <property type="entry name" value="Peptidase_M16_C"/>
    <property type="match status" value="2"/>
</dbReference>
<comment type="caution">
    <text evidence="5">The sequence shown here is derived from an EMBL/GenBank/DDBJ whole genome shotgun (WGS) entry which is preliminary data.</text>
</comment>
<proteinExistence type="inferred from homology"/>
<evidence type="ECO:0000259" key="3">
    <source>
        <dbReference type="Pfam" id="PF00675"/>
    </source>
</evidence>
<dbReference type="RefSeq" id="WP_121457530.1">
    <property type="nucleotide sequence ID" value="NZ_RBXP01000013.1"/>
</dbReference>
<dbReference type="PANTHER" id="PTHR11851:SF49">
    <property type="entry name" value="MITOCHONDRIAL-PROCESSING PEPTIDASE SUBUNIT ALPHA"/>
    <property type="match status" value="1"/>
</dbReference>
<feature type="chain" id="PRO_5019846576" evidence="2">
    <location>
        <begin position="19"/>
        <end position="910"/>
    </location>
</feature>
<evidence type="ECO:0000256" key="2">
    <source>
        <dbReference type="SAM" id="SignalP"/>
    </source>
</evidence>
<feature type="domain" description="Peptidase M16 C-terminal" evidence="4">
    <location>
        <begin position="200"/>
        <end position="373"/>
    </location>
</feature>
<protein>
    <submittedName>
        <fullName evidence="5">Zinc protease</fullName>
    </submittedName>
</protein>
<dbReference type="GO" id="GO:0008233">
    <property type="term" value="F:peptidase activity"/>
    <property type="evidence" value="ECO:0007669"/>
    <property type="project" value="UniProtKB-KW"/>
</dbReference>
<keyword evidence="6" id="KW-1185">Reference proteome</keyword>
<feature type="domain" description="Peptidase M16 N-terminal" evidence="3">
    <location>
        <begin position="49"/>
        <end position="188"/>
    </location>
</feature>
<dbReference type="AlphaFoldDB" id="A0A495WC84"/>
<dbReference type="InterPro" id="IPR011249">
    <property type="entry name" value="Metalloenz_LuxS/M16"/>
</dbReference>
<dbReference type="InterPro" id="IPR050361">
    <property type="entry name" value="MPP/UQCRC_Complex"/>
</dbReference>
<dbReference type="OrthoDB" id="9811314at2"/>
<feature type="domain" description="Peptidase M16 C-terminal" evidence="4">
    <location>
        <begin position="655"/>
        <end position="830"/>
    </location>
</feature>
<keyword evidence="5" id="KW-0378">Hydrolase</keyword>
<dbReference type="EMBL" id="RBXP01000013">
    <property type="protein sequence ID" value="RKT59276.1"/>
    <property type="molecule type" value="Genomic_DNA"/>
</dbReference>
<reference evidence="5 6" key="1">
    <citation type="submission" date="2018-10" db="EMBL/GenBank/DDBJ databases">
        <title>Genomic Encyclopedia of Type Strains, Phase IV (KMG-IV): sequencing the most valuable type-strain genomes for metagenomic binning, comparative biology and taxonomic classification.</title>
        <authorList>
            <person name="Goeker M."/>
        </authorList>
    </citation>
    <scope>NUCLEOTIDE SEQUENCE [LARGE SCALE GENOMIC DNA]</scope>
    <source>
        <strain evidence="5 6">DSM 23841</strain>
    </source>
</reference>
<dbReference type="GO" id="GO:0046872">
    <property type="term" value="F:metal ion binding"/>
    <property type="evidence" value="ECO:0007669"/>
    <property type="project" value="InterPro"/>
</dbReference>
<evidence type="ECO:0000313" key="5">
    <source>
        <dbReference type="EMBL" id="RKT59276.1"/>
    </source>
</evidence>